<keyword evidence="2" id="KW-1003">Cell membrane</keyword>
<dbReference type="EMBL" id="JACHIP010000001">
    <property type="protein sequence ID" value="MBB5055815.1"/>
    <property type="molecule type" value="Genomic_DNA"/>
</dbReference>
<feature type="transmembrane region" description="Helical" evidence="6">
    <location>
        <begin position="127"/>
        <end position="146"/>
    </location>
</feature>
<dbReference type="Pfam" id="PF09678">
    <property type="entry name" value="Caa3_CtaG"/>
    <property type="match status" value="1"/>
</dbReference>
<sequence>MSDAALAVFRAWELPVWLTASIVLTGVIYVRGWIVIRRSRPQQFGIDQLGFFLAGLVVLWFSIASPMDGFADTMLTAHMIEHLMLMSVIPPLLLLGLPAVPLLRGLPRPVVKFVAAPLIRTRPLRRFSHWLVTPLIGFLAMNLAFLGWHVPAAYDFALEHEFWHDVEHICFLLTSILFWHCLIRPWPTKSGRRDWDVIVYILMAESINTLLCAFLAFCGRPVYQFYFTTTNPFGMAAVEDQTLGAVIMWVLGSFAFMIPAMGITIELLSGNRRPATRPR</sequence>
<dbReference type="RefSeq" id="WP_184213560.1">
    <property type="nucleotide sequence ID" value="NZ_JACHIP010000001.1"/>
</dbReference>
<comment type="subcellular location">
    <subcellularLocation>
        <location evidence="1">Cell membrane</location>
        <topology evidence="1">Multi-pass membrane protein</topology>
    </subcellularLocation>
</comment>
<dbReference type="GO" id="GO:0005886">
    <property type="term" value="C:plasma membrane"/>
    <property type="evidence" value="ECO:0007669"/>
    <property type="project" value="UniProtKB-SubCell"/>
</dbReference>
<feature type="transmembrane region" description="Helical" evidence="6">
    <location>
        <begin position="83"/>
        <end position="106"/>
    </location>
</feature>
<reference evidence="7 8" key="1">
    <citation type="submission" date="2020-08" db="EMBL/GenBank/DDBJ databases">
        <title>Genomic Encyclopedia of Type Strains, Phase IV (KMG-V): Genome sequencing to study the core and pangenomes of soil and plant-associated prokaryotes.</title>
        <authorList>
            <person name="Whitman W."/>
        </authorList>
    </citation>
    <scope>NUCLEOTIDE SEQUENCE [LARGE SCALE GENOMIC DNA]</scope>
    <source>
        <strain evidence="7 8">M8UP14</strain>
    </source>
</reference>
<organism evidence="7 8">
    <name type="scientific">Granulicella aggregans</name>
    <dbReference type="NCBI Taxonomy" id="474949"/>
    <lineage>
        <taxon>Bacteria</taxon>
        <taxon>Pseudomonadati</taxon>
        <taxon>Acidobacteriota</taxon>
        <taxon>Terriglobia</taxon>
        <taxon>Terriglobales</taxon>
        <taxon>Acidobacteriaceae</taxon>
        <taxon>Granulicella</taxon>
    </lineage>
</organism>
<feature type="transmembrane region" description="Helical" evidence="6">
    <location>
        <begin position="198"/>
        <end position="223"/>
    </location>
</feature>
<gene>
    <name evidence="7" type="ORF">HDF16_000484</name>
</gene>
<feature type="transmembrane region" description="Helical" evidence="6">
    <location>
        <begin position="16"/>
        <end position="34"/>
    </location>
</feature>
<proteinExistence type="predicted"/>
<evidence type="ECO:0000256" key="4">
    <source>
        <dbReference type="ARBA" id="ARBA00022989"/>
    </source>
</evidence>
<keyword evidence="8" id="KW-1185">Reference proteome</keyword>
<dbReference type="AlphaFoldDB" id="A0A7W7Z9M3"/>
<keyword evidence="5 6" id="KW-0472">Membrane</keyword>
<protein>
    <submittedName>
        <fullName evidence="7">Cytochrome c oxidase assembly factor CtaG</fullName>
    </submittedName>
</protein>
<dbReference type="InterPro" id="IPR019108">
    <property type="entry name" value="Caa3_assmbl_CtaG-rel"/>
</dbReference>
<feature type="transmembrane region" description="Helical" evidence="6">
    <location>
        <begin position="243"/>
        <end position="269"/>
    </location>
</feature>
<keyword evidence="3 6" id="KW-0812">Transmembrane</keyword>
<accession>A0A7W7Z9M3</accession>
<feature type="transmembrane region" description="Helical" evidence="6">
    <location>
        <begin position="46"/>
        <end position="63"/>
    </location>
</feature>
<evidence type="ECO:0000256" key="2">
    <source>
        <dbReference type="ARBA" id="ARBA00022475"/>
    </source>
</evidence>
<evidence type="ECO:0000256" key="6">
    <source>
        <dbReference type="SAM" id="Phobius"/>
    </source>
</evidence>
<name>A0A7W7Z9M3_9BACT</name>
<evidence type="ECO:0000256" key="3">
    <source>
        <dbReference type="ARBA" id="ARBA00022692"/>
    </source>
</evidence>
<evidence type="ECO:0000256" key="5">
    <source>
        <dbReference type="ARBA" id="ARBA00023136"/>
    </source>
</evidence>
<evidence type="ECO:0000256" key="1">
    <source>
        <dbReference type="ARBA" id="ARBA00004651"/>
    </source>
</evidence>
<comment type="caution">
    <text evidence="7">The sequence shown here is derived from an EMBL/GenBank/DDBJ whole genome shotgun (WGS) entry which is preliminary data.</text>
</comment>
<feature type="transmembrane region" description="Helical" evidence="6">
    <location>
        <begin position="166"/>
        <end position="186"/>
    </location>
</feature>
<dbReference type="Proteomes" id="UP000540989">
    <property type="component" value="Unassembled WGS sequence"/>
</dbReference>
<evidence type="ECO:0000313" key="8">
    <source>
        <dbReference type="Proteomes" id="UP000540989"/>
    </source>
</evidence>
<evidence type="ECO:0000313" key="7">
    <source>
        <dbReference type="EMBL" id="MBB5055815.1"/>
    </source>
</evidence>
<keyword evidence="4 6" id="KW-1133">Transmembrane helix</keyword>